<evidence type="ECO:0000313" key="8">
    <source>
        <dbReference type="Proteomes" id="UP000228593"/>
    </source>
</evidence>
<dbReference type="PANTHER" id="PTHR37481">
    <property type="entry name" value="LIPOPOLYSACCHARIDE EXPORT SYSTEM PROTEIN LPTC"/>
    <property type="match status" value="1"/>
</dbReference>
<keyword evidence="5 6" id="KW-0472">Membrane</keyword>
<name>A0A2G8SWA9_9BURK</name>
<evidence type="ECO:0000256" key="2">
    <source>
        <dbReference type="ARBA" id="ARBA00022519"/>
    </source>
</evidence>
<dbReference type="AlphaFoldDB" id="A0A2G8SWA9"/>
<reference evidence="7 8" key="1">
    <citation type="submission" date="2017-10" db="EMBL/GenBank/DDBJ databases">
        <title>Massilia psychrophilum sp. nov., a novel purple-pigmented bacterium isolated from Tianshan glacier, Xinjiang Municipality, China.</title>
        <authorList>
            <person name="Wang H."/>
        </authorList>
    </citation>
    <scope>NUCLEOTIDE SEQUENCE [LARGE SCALE GENOMIC DNA]</scope>
    <source>
        <strain evidence="7 8">JCM 30813</strain>
    </source>
</reference>
<dbReference type="GO" id="GO:0015221">
    <property type="term" value="F:lipopolysaccharide transmembrane transporter activity"/>
    <property type="evidence" value="ECO:0007669"/>
    <property type="project" value="InterPro"/>
</dbReference>
<dbReference type="PANTHER" id="PTHR37481:SF1">
    <property type="entry name" value="LIPOPOLYSACCHARIDE EXPORT SYSTEM PROTEIN LPTC"/>
    <property type="match status" value="1"/>
</dbReference>
<keyword evidence="3 6" id="KW-0812">Transmembrane</keyword>
<dbReference type="GO" id="GO:0030288">
    <property type="term" value="C:outer membrane-bounded periplasmic space"/>
    <property type="evidence" value="ECO:0007669"/>
    <property type="project" value="TreeGrafter"/>
</dbReference>
<dbReference type="InterPro" id="IPR052363">
    <property type="entry name" value="LPS_export_LptC"/>
</dbReference>
<evidence type="ECO:0000256" key="6">
    <source>
        <dbReference type="SAM" id="Phobius"/>
    </source>
</evidence>
<dbReference type="Gene3D" id="2.60.450.10">
    <property type="entry name" value="Lipopolysaccharide (LPS) transport protein A like domain"/>
    <property type="match status" value="1"/>
</dbReference>
<keyword evidence="8" id="KW-1185">Reference proteome</keyword>
<evidence type="ECO:0000256" key="3">
    <source>
        <dbReference type="ARBA" id="ARBA00022692"/>
    </source>
</evidence>
<dbReference type="GO" id="GO:0005886">
    <property type="term" value="C:plasma membrane"/>
    <property type="evidence" value="ECO:0007669"/>
    <property type="project" value="InterPro"/>
</dbReference>
<dbReference type="InterPro" id="IPR026265">
    <property type="entry name" value="LptC"/>
</dbReference>
<sequence>MHRRSAHRWRSGVVLIAGAVVALASFWLVQVINRGDFARGVDVPKTEPDYIVENFSFVRMTPEGKPRYIVSGDKLTHRPEGDISDVDKPVVQNLSPVQQPMTMNAERGRVDHTNNVVDLMGRVDIERAASPTAKRMTIKTEQLTVFPDEDRMTSSQAVVMTLGDTSISGVGMQADNAAQTVHFSKSGQIVFPPKPR</sequence>
<keyword evidence="1" id="KW-1003">Cell membrane</keyword>
<protein>
    <submittedName>
        <fullName evidence="7">LPS export ABC transporter periplasmic protein LptC</fullName>
    </submittedName>
</protein>
<dbReference type="InterPro" id="IPR010664">
    <property type="entry name" value="LipoPS_assembly_LptC-rel"/>
</dbReference>
<dbReference type="EMBL" id="PDOB01000049">
    <property type="protein sequence ID" value="PIL38077.1"/>
    <property type="molecule type" value="Genomic_DNA"/>
</dbReference>
<feature type="transmembrane region" description="Helical" evidence="6">
    <location>
        <begin position="12"/>
        <end position="29"/>
    </location>
</feature>
<evidence type="ECO:0000256" key="4">
    <source>
        <dbReference type="ARBA" id="ARBA00022989"/>
    </source>
</evidence>
<comment type="caution">
    <text evidence="7">The sequence shown here is derived from an EMBL/GenBank/DDBJ whole genome shotgun (WGS) entry which is preliminary data.</text>
</comment>
<keyword evidence="2" id="KW-0997">Cell inner membrane</keyword>
<evidence type="ECO:0000256" key="1">
    <source>
        <dbReference type="ARBA" id="ARBA00022475"/>
    </source>
</evidence>
<evidence type="ECO:0000256" key="5">
    <source>
        <dbReference type="ARBA" id="ARBA00023136"/>
    </source>
</evidence>
<dbReference type="Pfam" id="PF06835">
    <property type="entry name" value="LptC"/>
    <property type="match status" value="1"/>
</dbReference>
<dbReference type="NCBIfam" id="TIGR04409">
    <property type="entry name" value="LptC_YrbK"/>
    <property type="match status" value="1"/>
</dbReference>
<proteinExistence type="predicted"/>
<dbReference type="Proteomes" id="UP000228593">
    <property type="component" value="Unassembled WGS sequence"/>
</dbReference>
<keyword evidence="4 6" id="KW-1133">Transmembrane helix</keyword>
<dbReference type="OrthoDB" id="8589410at2"/>
<evidence type="ECO:0000313" key="7">
    <source>
        <dbReference type="EMBL" id="PIL38077.1"/>
    </source>
</evidence>
<gene>
    <name evidence="7" type="primary">lptC</name>
    <name evidence="7" type="ORF">CR103_20070</name>
</gene>
<accession>A0A2G8SWA9</accession>
<dbReference type="GO" id="GO:0017089">
    <property type="term" value="F:glycolipid transfer activity"/>
    <property type="evidence" value="ECO:0007669"/>
    <property type="project" value="TreeGrafter"/>
</dbReference>
<organism evidence="7 8">
    <name type="scientific">Massilia psychrophila</name>
    <dbReference type="NCBI Taxonomy" id="1603353"/>
    <lineage>
        <taxon>Bacteria</taxon>
        <taxon>Pseudomonadati</taxon>
        <taxon>Pseudomonadota</taxon>
        <taxon>Betaproteobacteria</taxon>
        <taxon>Burkholderiales</taxon>
        <taxon>Oxalobacteraceae</taxon>
        <taxon>Telluria group</taxon>
        <taxon>Massilia</taxon>
    </lineage>
</organism>